<dbReference type="EMBL" id="LQOW01000022">
    <property type="protein sequence ID" value="ORV60031.1"/>
    <property type="molecule type" value="Genomic_DNA"/>
</dbReference>
<evidence type="ECO:0000256" key="1">
    <source>
        <dbReference type="SAM" id="MobiDB-lite"/>
    </source>
</evidence>
<evidence type="ECO:0000259" key="2">
    <source>
        <dbReference type="Pfam" id="PF13298"/>
    </source>
</evidence>
<name>A0A1X1UTJ5_9MYCO</name>
<accession>A0A1X1UTJ5</accession>
<protein>
    <submittedName>
        <fullName evidence="3">DNA ligase</fullName>
    </submittedName>
</protein>
<dbReference type="OrthoDB" id="9802472at2"/>
<dbReference type="NCBIfam" id="TIGR02777">
    <property type="entry name" value="LigD_PE_dom"/>
    <property type="match status" value="1"/>
</dbReference>
<dbReference type="AlphaFoldDB" id="A0A1X1UTJ5"/>
<gene>
    <name evidence="3" type="ORF">AWC06_14875</name>
</gene>
<dbReference type="InterPro" id="IPR014144">
    <property type="entry name" value="LigD_PE_domain"/>
</dbReference>
<evidence type="ECO:0000313" key="4">
    <source>
        <dbReference type="Proteomes" id="UP000194000"/>
    </source>
</evidence>
<dbReference type="PANTHER" id="PTHR39465:SF1">
    <property type="entry name" value="DNA LIGASE D 3'-PHOSPHOESTERASE DOMAIN-CONTAINING PROTEIN"/>
    <property type="match status" value="1"/>
</dbReference>
<feature type="domain" description="DNA ligase D 3'-phosphoesterase" evidence="2">
    <location>
        <begin position="37"/>
        <end position="144"/>
    </location>
</feature>
<dbReference type="STRING" id="1260918.AWC06_14875"/>
<keyword evidence="3" id="KW-0436">Ligase</keyword>
<dbReference type="Proteomes" id="UP000194000">
    <property type="component" value="Unassembled WGS sequence"/>
</dbReference>
<dbReference type="RefSeq" id="WP_085197162.1">
    <property type="nucleotide sequence ID" value="NZ_JACKVI010000024.1"/>
</dbReference>
<feature type="region of interest" description="Disordered" evidence="1">
    <location>
        <begin position="1"/>
        <end position="35"/>
    </location>
</feature>
<dbReference type="GO" id="GO:0016874">
    <property type="term" value="F:ligase activity"/>
    <property type="evidence" value="ECO:0007669"/>
    <property type="project" value="UniProtKB-KW"/>
</dbReference>
<proteinExistence type="predicted"/>
<feature type="region of interest" description="Disordered" evidence="1">
    <location>
        <begin position="159"/>
        <end position="187"/>
    </location>
</feature>
<dbReference type="PANTHER" id="PTHR39465">
    <property type="entry name" value="DNA LIGASE D, 3'-PHOSPHOESTERASE DOMAIN"/>
    <property type="match status" value="1"/>
</dbReference>
<evidence type="ECO:0000313" key="3">
    <source>
        <dbReference type="EMBL" id="ORV60031.1"/>
    </source>
</evidence>
<comment type="caution">
    <text evidence="3">The sequence shown here is derived from an EMBL/GenBank/DDBJ whole genome shotgun (WGS) entry which is preliminary data.</text>
</comment>
<dbReference type="Pfam" id="PF13298">
    <property type="entry name" value="LigD_N"/>
    <property type="match status" value="1"/>
</dbReference>
<keyword evidence="4" id="KW-1185">Reference proteome</keyword>
<sequence>MALDEYRKKRRSGRSPEPRGRRSRRRAGKDGPRFVIQHHAARTDHYDFRLEIDGVLVSWAIPKGPSTNPKDRRMARRTEDHPLEYATFEGVIPQGEYGAGGVIVWDHGTYANATTHEMTECLERGHMSVRLDGEKLRGGYALTRIREGKEETWLLVKRRDEDADARRKPVRSQPESVLSGRTLDDLS</sequence>
<organism evidence="3 4">
    <name type="scientific">Mycobacterium fragae</name>
    <dbReference type="NCBI Taxonomy" id="1260918"/>
    <lineage>
        <taxon>Bacteria</taxon>
        <taxon>Bacillati</taxon>
        <taxon>Actinomycetota</taxon>
        <taxon>Actinomycetes</taxon>
        <taxon>Mycobacteriales</taxon>
        <taxon>Mycobacteriaceae</taxon>
        <taxon>Mycobacterium</taxon>
    </lineage>
</organism>
<reference evidence="3 4" key="1">
    <citation type="submission" date="2016-01" db="EMBL/GenBank/DDBJ databases">
        <title>The new phylogeny of the genus Mycobacterium.</title>
        <authorList>
            <person name="Tarcisio F."/>
            <person name="Conor M."/>
            <person name="Antonella G."/>
            <person name="Elisabetta G."/>
            <person name="Giulia F.S."/>
            <person name="Sara T."/>
            <person name="Anna F."/>
            <person name="Clotilde B."/>
            <person name="Roberto B."/>
            <person name="Veronica D.S."/>
            <person name="Fabio R."/>
            <person name="Monica P."/>
            <person name="Olivier J."/>
            <person name="Enrico T."/>
            <person name="Nicola S."/>
        </authorList>
    </citation>
    <scope>NUCLEOTIDE SEQUENCE [LARGE SCALE GENOMIC DNA]</scope>
    <source>
        <strain evidence="3 4">DSM 45731</strain>
    </source>
</reference>